<comment type="caution">
    <text evidence="2">The sequence shown here is derived from an EMBL/GenBank/DDBJ whole genome shotgun (WGS) entry which is preliminary data.</text>
</comment>
<dbReference type="EMBL" id="JAUORK010000032">
    <property type="protein sequence ID" value="MDO6673744.1"/>
    <property type="molecule type" value="Genomic_DNA"/>
</dbReference>
<feature type="region of interest" description="Disordered" evidence="1">
    <location>
        <begin position="47"/>
        <end position="74"/>
    </location>
</feature>
<evidence type="ECO:0000313" key="3">
    <source>
        <dbReference type="Proteomes" id="UP001170481"/>
    </source>
</evidence>
<organism evidence="2 3">
    <name type="scientific">Cobetia amphilecti</name>
    <dbReference type="NCBI Taxonomy" id="1055104"/>
    <lineage>
        <taxon>Bacteria</taxon>
        <taxon>Pseudomonadati</taxon>
        <taxon>Pseudomonadota</taxon>
        <taxon>Gammaproteobacteria</taxon>
        <taxon>Oceanospirillales</taxon>
        <taxon>Halomonadaceae</taxon>
        <taxon>Cobetia</taxon>
    </lineage>
</organism>
<evidence type="ECO:0000313" key="2">
    <source>
        <dbReference type="EMBL" id="MDO6673744.1"/>
    </source>
</evidence>
<dbReference type="RefSeq" id="WP_131432404.1">
    <property type="nucleotide sequence ID" value="NZ_JAHKQM010000010.1"/>
</dbReference>
<sequence>MTPLDFRQEDEENRSRQLGKYQELLLDLTRIMAPRVRVTGACLESSIGRDSASSGNDTPRVAEQAVSLERDRSLSKGRMPVNTINREQNVVMSGYRFCAQCGGASVHRVKRHWWQRLAGKAPLYHCEDCGIIHRVSTEAITASRTSQQDAESSRPMAGR</sequence>
<dbReference type="AlphaFoldDB" id="A0AAP4U0Q2"/>
<gene>
    <name evidence="2" type="ORF">Q4535_16690</name>
</gene>
<accession>A0AAP4U0Q2</accession>
<protein>
    <submittedName>
        <fullName evidence="2">Uncharacterized protein</fullName>
    </submittedName>
</protein>
<reference evidence="2" key="1">
    <citation type="submission" date="2023-07" db="EMBL/GenBank/DDBJ databases">
        <title>Genome content predicts the carbon catabolic preferences of heterotrophic bacteria.</title>
        <authorList>
            <person name="Gralka M."/>
        </authorList>
    </citation>
    <scope>NUCLEOTIDE SEQUENCE</scope>
    <source>
        <strain evidence="2">C2R13</strain>
    </source>
</reference>
<dbReference type="Proteomes" id="UP001170481">
    <property type="component" value="Unassembled WGS sequence"/>
</dbReference>
<name>A0AAP4U0Q2_9GAMM</name>
<evidence type="ECO:0000256" key="1">
    <source>
        <dbReference type="SAM" id="MobiDB-lite"/>
    </source>
</evidence>
<proteinExistence type="predicted"/>